<evidence type="ECO:0000256" key="3">
    <source>
        <dbReference type="ARBA" id="ARBA00022679"/>
    </source>
</evidence>
<comment type="cofactor">
    <cofactor evidence="1">
        <name>Mg(2+)</name>
        <dbReference type="ChEBI" id="CHEBI:18420"/>
    </cofactor>
</comment>
<comment type="similarity">
    <text evidence="2 6">Belongs to the FPP/GGPP synthase family.</text>
</comment>
<dbReference type="Pfam" id="PF00348">
    <property type="entry name" value="polyprenyl_synt"/>
    <property type="match status" value="1"/>
</dbReference>
<name>A0ABT7WB63_9FLAO</name>
<dbReference type="RefSeq" id="WP_289723432.1">
    <property type="nucleotide sequence ID" value="NZ_JAUDUY010000001.1"/>
</dbReference>
<dbReference type="PANTHER" id="PTHR12001">
    <property type="entry name" value="GERANYLGERANYL PYROPHOSPHATE SYNTHASE"/>
    <property type="match status" value="1"/>
</dbReference>
<evidence type="ECO:0000313" key="8">
    <source>
        <dbReference type="Proteomes" id="UP001174839"/>
    </source>
</evidence>
<dbReference type="Proteomes" id="UP001174839">
    <property type="component" value="Unassembled WGS sequence"/>
</dbReference>
<dbReference type="InterPro" id="IPR033749">
    <property type="entry name" value="Polyprenyl_synt_CS"/>
</dbReference>
<evidence type="ECO:0000256" key="5">
    <source>
        <dbReference type="ARBA" id="ARBA00022842"/>
    </source>
</evidence>
<dbReference type="EC" id="2.5.1.-" evidence="7"/>
<dbReference type="PROSITE" id="PS00444">
    <property type="entry name" value="POLYPRENYL_SYNTHASE_2"/>
    <property type="match status" value="1"/>
</dbReference>
<dbReference type="Gene3D" id="1.10.600.10">
    <property type="entry name" value="Farnesyl Diphosphate Synthase"/>
    <property type="match status" value="1"/>
</dbReference>
<evidence type="ECO:0000256" key="2">
    <source>
        <dbReference type="ARBA" id="ARBA00006706"/>
    </source>
</evidence>
<keyword evidence="4" id="KW-0479">Metal-binding</keyword>
<gene>
    <name evidence="7" type="ORF">QU605_01205</name>
</gene>
<organism evidence="7 8">
    <name type="scientific">Robiginitalea aurantiaca</name>
    <dbReference type="NCBI Taxonomy" id="3056915"/>
    <lineage>
        <taxon>Bacteria</taxon>
        <taxon>Pseudomonadati</taxon>
        <taxon>Bacteroidota</taxon>
        <taxon>Flavobacteriia</taxon>
        <taxon>Flavobacteriales</taxon>
        <taxon>Flavobacteriaceae</taxon>
        <taxon>Robiginitalea</taxon>
    </lineage>
</organism>
<dbReference type="InterPro" id="IPR008949">
    <property type="entry name" value="Isoprenoid_synthase_dom_sf"/>
</dbReference>
<dbReference type="SFLD" id="SFLDG01017">
    <property type="entry name" value="Polyprenyl_Transferase_Like"/>
    <property type="match status" value="1"/>
</dbReference>
<evidence type="ECO:0000313" key="7">
    <source>
        <dbReference type="EMBL" id="MDM9630069.1"/>
    </source>
</evidence>
<dbReference type="CDD" id="cd00685">
    <property type="entry name" value="Trans_IPPS_HT"/>
    <property type="match status" value="1"/>
</dbReference>
<keyword evidence="3 6" id="KW-0808">Transferase</keyword>
<accession>A0ABT7WB63</accession>
<sequence length="325" mass="36790">MTDSITAYRQTFLAHLSQVDLPETPKDLYSPIQYILDIGGKRIRPVLVLLSADLYGAGVEEALPAATAVEIFHNFTLIHDDIMDAAPLRRGKMTVHEKWDTNTAILSGDAMLIEAYRQLEAYPPEEFKPMMNFFSKTALEVCEGQRFDMDYETLDQVGIDQYLKMIEFKTAVLLGCALRMGALVGGASPADQEAMYMFGIQLGLAFQLQDDYLDVYGDPETFGKQVGGDIIENKKTFLYLKALELASDEEARELRDLYSIKTRDPQAKVQRVTQIFKSSGSADAARDMIRMYTNEAFQQLESLKLPEDRISILKEFGEWLLNRNF</sequence>
<keyword evidence="5" id="KW-0460">Magnesium</keyword>
<dbReference type="EMBL" id="JAUDUY010000001">
    <property type="protein sequence ID" value="MDM9630069.1"/>
    <property type="molecule type" value="Genomic_DNA"/>
</dbReference>
<evidence type="ECO:0000256" key="4">
    <source>
        <dbReference type="ARBA" id="ARBA00022723"/>
    </source>
</evidence>
<dbReference type="PANTHER" id="PTHR12001:SF85">
    <property type="entry name" value="SHORT CHAIN ISOPRENYL DIPHOSPHATE SYNTHASE"/>
    <property type="match status" value="1"/>
</dbReference>
<evidence type="ECO:0000256" key="1">
    <source>
        <dbReference type="ARBA" id="ARBA00001946"/>
    </source>
</evidence>
<proteinExistence type="inferred from homology"/>
<evidence type="ECO:0000256" key="6">
    <source>
        <dbReference type="RuleBase" id="RU004466"/>
    </source>
</evidence>
<dbReference type="SFLD" id="SFLDS00005">
    <property type="entry name" value="Isoprenoid_Synthase_Type_I"/>
    <property type="match status" value="1"/>
</dbReference>
<comment type="caution">
    <text evidence="7">The sequence shown here is derived from an EMBL/GenBank/DDBJ whole genome shotgun (WGS) entry which is preliminary data.</text>
</comment>
<reference evidence="7" key="1">
    <citation type="submission" date="2023-06" db="EMBL/GenBank/DDBJ databases">
        <title>Robiginitalea aurantiacus sp. nov. and Algoriphagus sediminis sp. nov., isolated from coastal sediment.</title>
        <authorList>
            <person name="Zhou Z.Y."/>
            <person name="An J."/>
            <person name="Jia Y.W."/>
            <person name="Du Z.J."/>
        </authorList>
    </citation>
    <scope>NUCLEOTIDE SEQUENCE</scope>
    <source>
        <strain evidence="7">M39</strain>
    </source>
</reference>
<keyword evidence="8" id="KW-1185">Reference proteome</keyword>
<dbReference type="PROSITE" id="PS00723">
    <property type="entry name" value="POLYPRENYL_SYNTHASE_1"/>
    <property type="match status" value="1"/>
</dbReference>
<dbReference type="InterPro" id="IPR000092">
    <property type="entry name" value="Polyprenyl_synt"/>
</dbReference>
<protein>
    <submittedName>
        <fullName evidence="7">Polyprenyl synthetase family protein</fullName>
        <ecNumber evidence="7">2.5.1.-</ecNumber>
    </submittedName>
</protein>
<dbReference type="SUPFAM" id="SSF48576">
    <property type="entry name" value="Terpenoid synthases"/>
    <property type="match status" value="1"/>
</dbReference>
<dbReference type="GO" id="GO:0016740">
    <property type="term" value="F:transferase activity"/>
    <property type="evidence" value="ECO:0007669"/>
    <property type="project" value="UniProtKB-KW"/>
</dbReference>